<sequence length="33" mass="3975">MLNSVDRKLLRYYSKYHNGEVVKCYELLTMHLG</sequence>
<protein>
    <submittedName>
        <fullName evidence="1">Uncharacterized protein</fullName>
    </submittedName>
</protein>
<name>A0A0E9RAF6_ANGAN</name>
<organism evidence="1">
    <name type="scientific">Anguilla anguilla</name>
    <name type="common">European freshwater eel</name>
    <name type="synonym">Muraena anguilla</name>
    <dbReference type="NCBI Taxonomy" id="7936"/>
    <lineage>
        <taxon>Eukaryota</taxon>
        <taxon>Metazoa</taxon>
        <taxon>Chordata</taxon>
        <taxon>Craniata</taxon>
        <taxon>Vertebrata</taxon>
        <taxon>Euteleostomi</taxon>
        <taxon>Actinopterygii</taxon>
        <taxon>Neopterygii</taxon>
        <taxon>Teleostei</taxon>
        <taxon>Anguilliformes</taxon>
        <taxon>Anguillidae</taxon>
        <taxon>Anguilla</taxon>
    </lineage>
</organism>
<reference evidence="1" key="2">
    <citation type="journal article" date="2015" name="Fish Shellfish Immunol.">
        <title>Early steps in the European eel (Anguilla anguilla)-Vibrio vulnificus interaction in the gills: Role of the RtxA13 toxin.</title>
        <authorList>
            <person name="Callol A."/>
            <person name="Pajuelo D."/>
            <person name="Ebbesson L."/>
            <person name="Teles M."/>
            <person name="MacKenzie S."/>
            <person name="Amaro C."/>
        </authorList>
    </citation>
    <scope>NUCLEOTIDE SEQUENCE</scope>
</reference>
<accession>A0A0E9RAF6</accession>
<dbReference type="AlphaFoldDB" id="A0A0E9RAF6"/>
<reference evidence="1" key="1">
    <citation type="submission" date="2014-11" db="EMBL/GenBank/DDBJ databases">
        <authorList>
            <person name="Amaro Gonzalez C."/>
        </authorList>
    </citation>
    <scope>NUCLEOTIDE SEQUENCE</scope>
</reference>
<evidence type="ECO:0000313" key="1">
    <source>
        <dbReference type="EMBL" id="JAH25303.1"/>
    </source>
</evidence>
<proteinExistence type="predicted"/>
<dbReference type="EMBL" id="GBXM01083274">
    <property type="protein sequence ID" value="JAH25303.1"/>
    <property type="molecule type" value="Transcribed_RNA"/>
</dbReference>